<sequence length="67" mass="7664">EISYELDTKVKKYLRGEDFKRQKLKGQLPLREELYGKSAKAAAKVEKNLVHILWILPSSGRYMAVAG</sequence>
<keyword evidence="2" id="KW-1185">Reference proteome</keyword>
<proteinExistence type="predicted"/>
<accession>A0A067DBT2</accession>
<feature type="non-terminal residue" evidence="1">
    <location>
        <position position="1"/>
    </location>
</feature>
<gene>
    <name evidence="1" type="ORF">CISIN_1g0402742mg</name>
</gene>
<dbReference type="EMBL" id="KK787101">
    <property type="protein sequence ID" value="KDO39020.1"/>
    <property type="molecule type" value="Genomic_DNA"/>
</dbReference>
<name>A0A067DBT2_CITSI</name>
<dbReference type="STRING" id="2711.A0A067DBT2"/>
<protein>
    <submittedName>
        <fullName evidence="1">Uncharacterized protein</fullName>
    </submittedName>
</protein>
<evidence type="ECO:0000313" key="1">
    <source>
        <dbReference type="EMBL" id="KDO39020.1"/>
    </source>
</evidence>
<feature type="non-terminal residue" evidence="1">
    <location>
        <position position="67"/>
    </location>
</feature>
<dbReference type="AlphaFoldDB" id="A0A067DBT2"/>
<reference evidence="1 2" key="1">
    <citation type="submission" date="2014-04" db="EMBL/GenBank/DDBJ databases">
        <authorList>
            <consortium name="International Citrus Genome Consortium"/>
            <person name="Gmitter F."/>
            <person name="Chen C."/>
            <person name="Farmerie W."/>
            <person name="Harkins T."/>
            <person name="Desany B."/>
            <person name="Mohiuddin M."/>
            <person name="Kodira C."/>
            <person name="Borodovsky M."/>
            <person name="Lomsadze A."/>
            <person name="Burns P."/>
            <person name="Jenkins J."/>
            <person name="Prochnik S."/>
            <person name="Shu S."/>
            <person name="Chapman J."/>
            <person name="Pitluck S."/>
            <person name="Schmutz J."/>
            <person name="Rokhsar D."/>
        </authorList>
    </citation>
    <scope>NUCLEOTIDE SEQUENCE</scope>
</reference>
<evidence type="ECO:0000313" key="2">
    <source>
        <dbReference type="Proteomes" id="UP000027120"/>
    </source>
</evidence>
<organism evidence="1 2">
    <name type="scientific">Citrus sinensis</name>
    <name type="common">Sweet orange</name>
    <name type="synonym">Citrus aurantium var. sinensis</name>
    <dbReference type="NCBI Taxonomy" id="2711"/>
    <lineage>
        <taxon>Eukaryota</taxon>
        <taxon>Viridiplantae</taxon>
        <taxon>Streptophyta</taxon>
        <taxon>Embryophyta</taxon>
        <taxon>Tracheophyta</taxon>
        <taxon>Spermatophyta</taxon>
        <taxon>Magnoliopsida</taxon>
        <taxon>eudicotyledons</taxon>
        <taxon>Gunneridae</taxon>
        <taxon>Pentapetalae</taxon>
        <taxon>rosids</taxon>
        <taxon>malvids</taxon>
        <taxon>Sapindales</taxon>
        <taxon>Rutaceae</taxon>
        <taxon>Aurantioideae</taxon>
        <taxon>Citrus</taxon>
    </lineage>
</organism>
<dbReference type="Proteomes" id="UP000027120">
    <property type="component" value="Unassembled WGS sequence"/>
</dbReference>